<dbReference type="Pfam" id="PF12945">
    <property type="entry name" value="PilZNR"/>
    <property type="match status" value="1"/>
</dbReference>
<organism evidence="3 4">
    <name type="scientific">Fervidobacterium nodosum (strain ATCC 35602 / DSM 5306 / Rt17-B1)</name>
    <dbReference type="NCBI Taxonomy" id="381764"/>
    <lineage>
        <taxon>Bacteria</taxon>
        <taxon>Thermotogati</taxon>
        <taxon>Thermotogota</taxon>
        <taxon>Thermotogae</taxon>
        <taxon>Thermotogales</taxon>
        <taxon>Fervidobacteriaceae</taxon>
        <taxon>Fervidobacterium</taxon>
    </lineage>
</organism>
<dbReference type="EMBL" id="CP000771">
    <property type="protein sequence ID" value="ABS60245.1"/>
    <property type="molecule type" value="Genomic_DNA"/>
</dbReference>
<evidence type="ECO:0000259" key="1">
    <source>
        <dbReference type="Pfam" id="PF07238"/>
    </source>
</evidence>
<dbReference type="RefSeq" id="WP_011993565.1">
    <property type="nucleotide sequence ID" value="NC_009718.1"/>
</dbReference>
<dbReference type="Proteomes" id="UP000002415">
    <property type="component" value="Chromosome"/>
</dbReference>
<protein>
    <submittedName>
        <fullName evidence="3">Type IV pilus assembly PilZ</fullName>
    </submittedName>
</protein>
<dbReference type="Pfam" id="PF07238">
    <property type="entry name" value="PilZ"/>
    <property type="match status" value="1"/>
</dbReference>
<dbReference type="OrthoDB" id="37095at2"/>
<feature type="domain" description="Type III secretion system flagellar brake protein YcgR PilZN" evidence="2">
    <location>
        <begin position="15"/>
        <end position="101"/>
    </location>
</feature>
<reference evidence="3 4" key="2">
    <citation type="journal article" date="2009" name="Proc. Natl. Acad. Sci. U.S.A.">
        <title>On the chimeric nature, thermophilic origin, and phylogenetic placement of the Thermotogales.</title>
        <authorList>
            <person name="Zhaxybayeva O."/>
            <person name="Swithers K.S."/>
            <person name="Lapierre P."/>
            <person name="Fournier G.P."/>
            <person name="Bickhart D.M."/>
            <person name="DeBoy R.T."/>
            <person name="Nelson K.E."/>
            <person name="Nesbo C.L."/>
            <person name="Doolittle W.F."/>
            <person name="Gogarten J.P."/>
            <person name="Noll K.M."/>
        </authorList>
    </citation>
    <scope>NUCLEOTIDE SEQUENCE [LARGE SCALE GENOMIC DNA]</scope>
    <source>
        <strain evidence="4">ATCC 35602 / DSM 5306 / Rt17-B1</strain>
    </source>
</reference>
<proteinExistence type="predicted"/>
<dbReference type="SUPFAM" id="SSF141371">
    <property type="entry name" value="PilZ domain-like"/>
    <property type="match status" value="1"/>
</dbReference>
<dbReference type="InterPro" id="IPR009926">
    <property type="entry name" value="T3SS_YcgR_PilZN"/>
</dbReference>
<dbReference type="Gene3D" id="2.40.10.220">
    <property type="entry name" value="predicted glycosyltransferase like domains"/>
    <property type="match status" value="1"/>
</dbReference>
<dbReference type="InterPro" id="IPR009875">
    <property type="entry name" value="PilZ_domain"/>
</dbReference>
<evidence type="ECO:0000313" key="3">
    <source>
        <dbReference type="EMBL" id="ABS60245.1"/>
    </source>
</evidence>
<reference evidence="3 4" key="1">
    <citation type="submission" date="2007-07" db="EMBL/GenBank/DDBJ databases">
        <title>Complete sequence of Fervidobacterium nodosum Rt17-B1.</title>
        <authorList>
            <consortium name="US DOE Joint Genome Institute"/>
            <person name="Copeland A."/>
            <person name="Lucas S."/>
            <person name="Lapidus A."/>
            <person name="Barry K."/>
            <person name="Glavina del Rio T."/>
            <person name="Dalin E."/>
            <person name="Tice H."/>
            <person name="Pitluck S."/>
            <person name="Saunders E."/>
            <person name="Brettin T."/>
            <person name="Bruce D."/>
            <person name="Detter J.C."/>
            <person name="Han C."/>
            <person name="Schmutz J."/>
            <person name="Larimer F."/>
            <person name="Land M."/>
            <person name="Hauser L."/>
            <person name="Kyrpides N."/>
            <person name="Mikhailova N."/>
            <person name="Nelson K."/>
            <person name="Gogarten J.P."/>
            <person name="Noll K."/>
            <person name="Richardson P."/>
        </authorList>
    </citation>
    <scope>NUCLEOTIDE SEQUENCE [LARGE SCALE GENOMIC DNA]</scope>
    <source>
        <strain evidence="4">ATCC 35602 / DSM 5306 / Rt17-B1</strain>
    </source>
</reference>
<feature type="domain" description="PilZ" evidence="1">
    <location>
        <begin position="108"/>
        <end position="213"/>
    </location>
</feature>
<dbReference type="eggNOG" id="COG5581">
    <property type="taxonomic scope" value="Bacteria"/>
</dbReference>
<keyword evidence="4" id="KW-1185">Reference proteome</keyword>
<name>A7HK12_FERNB</name>
<dbReference type="AlphaFoldDB" id="A7HK12"/>
<accession>A7HK12</accession>
<dbReference type="HOGENOM" id="CLU_086342_0_1_0"/>
<dbReference type="STRING" id="381764.Fnod_0380"/>
<sequence>MPYIELVEATKVLKIGLPANVIITLVKELEGTYKSNIIDIDMDRKILFLSIPSFKGRFVPIPKGVRITVNVFERSSVYEFQTVSLGVIKKDNIYALPVPFPDVVRKTEKRKFVRIPLYLDGRFYLSTEPEAESFVFTTRNVSAGGLLMVTKKHLNVNDIIFIDMKFNDELILKRQKSKIVREDSKVEDGYVFGVQFLDLPQNLEKALVRFIFQQELKLKNVQGAAKGR</sequence>
<dbReference type="GO" id="GO:0035438">
    <property type="term" value="F:cyclic-di-GMP binding"/>
    <property type="evidence" value="ECO:0007669"/>
    <property type="project" value="InterPro"/>
</dbReference>
<evidence type="ECO:0000259" key="2">
    <source>
        <dbReference type="Pfam" id="PF12945"/>
    </source>
</evidence>
<evidence type="ECO:0000313" key="4">
    <source>
        <dbReference type="Proteomes" id="UP000002415"/>
    </source>
</evidence>
<gene>
    <name evidence="3" type="ordered locus">Fnod_0380</name>
</gene>
<dbReference type="KEGG" id="fno:Fnod_0380"/>